<dbReference type="Pfam" id="PF06476">
    <property type="entry name" value="DUF1090"/>
    <property type="match status" value="1"/>
</dbReference>
<keyword evidence="2" id="KW-0732">Signal</keyword>
<evidence type="ECO:0000256" key="1">
    <source>
        <dbReference type="SAM" id="MobiDB-lite"/>
    </source>
</evidence>
<evidence type="ECO:0000313" key="4">
    <source>
        <dbReference type="Proteomes" id="UP001529514"/>
    </source>
</evidence>
<organism evidence="3 4">
    <name type="scientific">Xenorhabdus taiwanensis</name>
    <dbReference type="NCBI Taxonomy" id="3085177"/>
    <lineage>
        <taxon>Bacteria</taxon>
        <taxon>Pseudomonadati</taxon>
        <taxon>Pseudomonadota</taxon>
        <taxon>Gammaproteobacteria</taxon>
        <taxon>Enterobacterales</taxon>
        <taxon>Morganellaceae</taxon>
        <taxon>Xenorhabdus</taxon>
    </lineage>
</organism>
<name>A0ABM8JRH7_9GAMM</name>
<gene>
    <name evidence="3" type="ORF">TCT1_02160</name>
</gene>
<accession>A0ABM8JRH7</accession>
<sequence length="126" mass="14218">MMSKTVILSVLIVFSMSVAYANRGKTGCEVKEKTLEKQLQYAQADKDNRLIKGLTRTLENIKIICALEELLQEQNNKQETVKDNAKNNTTGNLADKNSSPPLKRPNSKSQSRKPSKNNKIDIRKNK</sequence>
<keyword evidence="4" id="KW-1185">Reference proteome</keyword>
<evidence type="ECO:0000313" key="3">
    <source>
        <dbReference type="EMBL" id="BET95295.1"/>
    </source>
</evidence>
<feature type="signal peptide" evidence="2">
    <location>
        <begin position="1"/>
        <end position="21"/>
    </location>
</feature>
<dbReference type="Proteomes" id="UP001529514">
    <property type="component" value="Chromosome"/>
</dbReference>
<evidence type="ECO:0000256" key="2">
    <source>
        <dbReference type="SAM" id="SignalP"/>
    </source>
</evidence>
<feature type="region of interest" description="Disordered" evidence="1">
    <location>
        <begin position="76"/>
        <end position="126"/>
    </location>
</feature>
<dbReference type="EMBL" id="AP028978">
    <property type="protein sequence ID" value="BET95295.1"/>
    <property type="molecule type" value="Genomic_DNA"/>
</dbReference>
<dbReference type="RefSeq" id="WP_374052288.1">
    <property type="nucleotide sequence ID" value="NZ_AP028978.1"/>
</dbReference>
<feature type="compositionally biased region" description="Polar residues" evidence="1">
    <location>
        <begin position="86"/>
        <end position="100"/>
    </location>
</feature>
<protein>
    <submittedName>
        <fullName evidence="3">Uncharacterized protein</fullName>
    </submittedName>
</protein>
<dbReference type="InterPro" id="IPR009468">
    <property type="entry name" value="DUF1090"/>
</dbReference>
<reference evidence="3 4" key="1">
    <citation type="submission" date="2023-10" db="EMBL/GenBank/DDBJ databases">
        <title>Xenorhabdus taiwanensis sp. nov., a symbiotic bacterium associated with the entomopathogenic nematode Steinernema taiwanensis.</title>
        <authorList>
            <person name="Tseng C.T."/>
            <person name="Shu H.Y."/>
            <person name="Chen M.H."/>
            <person name="Fang Y.J."/>
            <person name="Wu T.L."/>
            <person name="Lin Y.C."/>
            <person name="Huang C.J."/>
        </authorList>
    </citation>
    <scope>NUCLEOTIDE SEQUENCE [LARGE SCALE GENOMIC DNA]</scope>
    <source>
        <strain evidence="3 4">TCT-1</strain>
    </source>
</reference>
<proteinExistence type="predicted"/>
<feature type="chain" id="PRO_5046097161" evidence="2">
    <location>
        <begin position="22"/>
        <end position="126"/>
    </location>
</feature>